<keyword evidence="9" id="KW-1185">Reference proteome</keyword>
<feature type="domain" description="HIG1" evidence="7">
    <location>
        <begin position="10"/>
        <end position="101"/>
    </location>
</feature>
<feature type="compositionally biased region" description="Polar residues" evidence="5">
    <location>
        <begin position="9"/>
        <end position="18"/>
    </location>
</feature>
<dbReference type="GeneID" id="110238888"/>
<evidence type="ECO:0000256" key="3">
    <source>
        <dbReference type="ARBA" id="ARBA00022989"/>
    </source>
</evidence>
<feature type="transmembrane region" description="Helical" evidence="6">
    <location>
        <begin position="38"/>
        <end position="58"/>
    </location>
</feature>
<evidence type="ECO:0000256" key="4">
    <source>
        <dbReference type="ARBA" id="ARBA00023136"/>
    </source>
</evidence>
<dbReference type="GO" id="GO:0097250">
    <property type="term" value="P:mitochondrial respirasome assembly"/>
    <property type="evidence" value="ECO:0007669"/>
    <property type="project" value="TreeGrafter"/>
</dbReference>
<sequence length="102" mass="11353">MAPIDAKTKSSSVRWDNNSQRDETMKDKMLRKARENPFVPLGCVLTVGALSYGLFSFIKGNAKVQQKMMRARVLAQGSTVLAVIAGLGYEIYLDSKKKKIKD</sequence>
<evidence type="ECO:0000259" key="7">
    <source>
        <dbReference type="PROSITE" id="PS51503"/>
    </source>
</evidence>
<protein>
    <recommendedName>
        <fullName evidence="7">HIG1 domain-containing protein</fullName>
    </recommendedName>
</protein>
<proteinExistence type="predicted"/>
<dbReference type="AlphaFoldDB" id="A0A913X7W8"/>
<dbReference type="Gene3D" id="6.10.140.1320">
    <property type="match status" value="1"/>
</dbReference>
<dbReference type="OrthoDB" id="6604018at2759"/>
<feature type="transmembrane region" description="Helical" evidence="6">
    <location>
        <begin position="73"/>
        <end position="93"/>
    </location>
</feature>
<dbReference type="KEGG" id="epa:110238888"/>
<dbReference type="PANTHER" id="PTHR12297">
    <property type="entry name" value="HYPOXIA-INDUCBILE GENE 1 HIG1 -RELATED"/>
    <property type="match status" value="1"/>
</dbReference>
<dbReference type="PANTHER" id="PTHR12297:SF18">
    <property type="entry name" value="HIG1 DOMAIN FAMILY MEMBER 2A"/>
    <property type="match status" value="1"/>
</dbReference>
<dbReference type="GO" id="GO:0031966">
    <property type="term" value="C:mitochondrial membrane"/>
    <property type="evidence" value="ECO:0007669"/>
    <property type="project" value="UniProtKB-SubCell"/>
</dbReference>
<organism evidence="8 9">
    <name type="scientific">Exaiptasia diaphana</name>
    <name type="common">Tropical sea anemone</name>
    <name type="synonym">Aiptasia pulchella</name>
    <dbReference type="NCBI Taxonomy" id="2652724"/>
    <lineage>
        <taxon>Eukaryota</taxon>
        <taxon>Metazoa</taxon>
        <taxon>Cnidaria</taxon>
        <taxon>Anthozoa</taxon>
        <taxon>Hexacorallia</taxon>
        <taxon>Actiniaria</taxon>
        <taxon>Aiptasiidae</taxon>
        <taxon>Exaiptasia</taxon>
    </lineage>
</organism>
<evidence type="ECO:0000313" key="9">
    <source>
        <dbReference type="Proteomes" id="UP000887567"/>
    </source>
</evidence>
<comment type="subcellular location">
    <subcellularLocation>
        <location evidence="1">Mitochondrion membrane</location>
    </subcellularLocation>
</comment>
<evidence type="ECO:0000313" key="8">
    <source>
        <dbReference type="EnsemblMetazoa" id="XP_020900238.1"/>
    </source>
</evidence>
<dbReference type="Proteomes" id="UP000887567">
    <property type="component" value="Unplaced"/>
</dbReference>
<dbReference type="InterPro" id="IPR007667">
    <property type="entry name" value="Hypoxia_induced_domain"/>
</dbReference>
<keyword evidence="2 6" id="KW-0812">Transmembrane</keyword>
<dbReference type="InterPro" id="IPR050355">
    <property type="entry name" value="RCF1"/>
</dbReference>
<accession>A0A913X7W8</accession>
<keyword evidence="4 6" id="KW-0472">Membrane</keyword>
<dbReference type="EnsemblMetazoa" id="XM_021044579.2">
    <property type="protein sequence ID" value="XP_020900238.1"/>
    <property type="gene ID" value="LOC110238888"/>
</dbReference>
<reference evidence="8" key="1">
    <citation type="submission" date="2022-11" db="UniProtKB">
        <authorList>
            <consortium name="EnsemblMetazoa"/>
        </authorList>
    </citation>
    <scope>IDENTIFICATION</scope>
</reference>
<name>A0A913X7W8_EXADI</name>
<dbReference type="RefSeq" id="XP_020900238.1">
    <property type="nucleotide sequence ID" value="XM_021044579.2"/>
</dbReference>
<dbReference type="Pfam" id="PF04588">
    <property type="entry name" value="HIG_1_N"/>
    <property type="match status" value="1"/>
</dbReference>
<dbReference type="PROSITE" id="PS51503">
    <property type="entry name" value="HIG1"/>
    <property type="match status" value="1"/>
</dbReference>
<evidence type="ECO:0000256" key="5">
    <source>
        <dbReference type="SAM" id="MobiDB-lite"/>
    </source>
</evidence>
<evidence type="ECO:0000256" key="6">
    <source>
        <dbReference type="SAM" id="Phobius"/>
    </source>
</evidence>
<keyword evidence="3 6" id="KW-1133">Transmembrane helix</keyword>
<evidence type="ECO:0000256" key="1">
    <source>
        <dbReference type="ARBA" id="ARBA00004325"/>
    </source>
</evidence>
<evidence type="ECO:0000256" key="2">
    <source>
        <dbReference type="ARBA" id="ARBA00022692"/>
    </source>
</evidence>
<dbReference type="OMA" id="FHRGHSQ"/>
<feature type="region of interest" description="Disordered" evidence="5">
    <location>
        <begin position="1"/>
        <end position="24"/>
    </location>
</feature>